<dbReference type="GO" id="GO:0003700">
    <property type="term" value="F:DNA-binding transcription factor activity"/>
    <property type="evidence" value="ECO:0007669"/>
    <property type="project" value="InterPro"/>
</dbReference>
<dbReference type="EMBL" id="PGGW01000060">
    <property type="protein sequence ID" value="PJE96019.1"/>
    <property type="molecule type" value="Genomic_DNA"/>
</dbReference>
<evidence type="ECO:0000313" key="5">
    <source>
        <dbReference type="EMBL" id="PJE96019.1"/>
    </source>
</evidence>
<keyword evidence="6" id="KW-1185">Reference proteome</keyword>
<evidence type="ECO:0000256" key="3">
    <source>
        <dbReference type="ARBA" id="ARBA00023163"/>
    </source>
</evidence>
<keyword evidence="1" id="KW-0805">Transcription regulation</keyword>
<dbReference type="Pfam" id="PF12840">
    <property type="entry name" value="HTH_20"/>
    <property type="match status" value="1"/>
</dbReference>
<evidence type="ECO:0000256" key="2">
    <source>
        <dbReference type="ARBA" id="ARBA00023125"/>
    </source>
</evidence>
<dbReference type="InterPro" id="IPR011991">
    <property type="entry name" value="ArsR-like_HTH"/>
</dbReference>
<dbReference type="SMART" id="SM00418">
    <property type="entry name" value="HTH_ARSR"/>
    <property type="match status" value="1"/>
</dbReference>
<gene>
    <name evidence="5" type="ORF">CUT44_19670</name>
</gene>
<reference evidence="5 6" key="1">
    <citation type="submission" date="2017-11" db="EMBL/GenBank/DDBJ databases">
        <title>Streptomyces carmine sp. nov., a novel actinomycete isolated from Sophora alopecuroides in Xinjiang, China.</title>
        <authorList>
            <person name="Wang Y."/>
            <person name="Luo X."/>
            <person name="Wan C."/>
            <person name="Zhang L."/>
        </authorList>
    </citation>
    <scope>NUCLEOTIDE SEQUENCE [LARGE SCALE GENOMIC DNA]</scope>
    <source>
        <strain evidence="5 6">TRM SA0054</strain>
    </source>
</reference>
<dbReference type="InterPro" id="IPR051011">
    <property type="entry name" value="Metal_resp_trans_reg"/>
</dbReference>
<dbReference type="SUPFAM" id="SSF46785">
    <property type="entry name" value="Winged helix' DNA-binding domain"/>
    <property type="match status" value="1"/>
</dbReference>
<dbReference type="CDD" id="cd00090">
    <property type="entry name" value="HTH_ARSR"/>
    <property type="match status" value="1"/>
</dbReference>
<sequence>MPVQLRLGGADLLRCRFAVSPLWETQGAARALAHPGPYHLPWLRRSAPVAAELGLEPLWLLMPARGYTPDFLCPPPAGGPVPSFAAELARVRATDPATARAEIARSLAGVPGAADSPAGRDLLADPARAVRTVAGLLDRVWRTLVAPDWPRLRALLEADVAFHARRLAEGGLTRLFAELHPRVSWSEAAGTLSVRLPHDHTCVLGGEGLTLVPSVFVWPNAVGGAAGGAAGGPGCGPARLPGGGGTGGETGVPPVIVYPARGVGGLWTAAGDGPSGALARLLGPSRAAVLTALAEPASTTALAARLGLAPSSVSAHLRTLREAGLLTSYRVRHQVVYERTPLGAALAAGGR</sequence>
<dbReference type="Pfam" id="PF19361">
    <property type="entry name" value="DUF5937"/>
    <property type="match status" value="1"/>
</dbReference>
<evidence type="ECO:0000256" key="1">
    <source>
        <dbReference type="ARBA" id="ARBA00023015"/>
    </source>
</evidence>
<dbReference type="Proteomes" id="UP000230407">
    <property type="component" value="Unassembled WGS sequence"/>
</dbReference>
<dbReference type="GO" id="GO:0003677">
    <property type="term" value="F:DNA binding"/>
    <property type="evidence" value="ECO:0007669"/>
    <property type="project" value="UniProtKB-KW"/>
</dbReference>
<dbReference type="PANTHER" id="PTHR43132:SF8">
    <property type="entry name" value="HTH-TYPE TRANSCRIPTIONAL REGULATOR KMTR"/>
    <property type="match status" value="1"/>
</dbReference>
<keyword evidence="2" id="KW-0238">DNA-binding</keyword>
<accession>A0A2M8LVT8</accession>
<dbReference type="Gene3D" id="1.10.10.10">
    <property type="entry name" value="Winged helix-like DNA-binding domain superfamily/Winged helix DNA-binding domain"/>
    <property type="match status" value="1"/>
</dbReference>
<protein>
    <submittedName>
        <fullName evidence="5">Transcriptional regulator</fullName>
    </submittedName>
</protein>
<dbReference type="RefSeq" id="WP_100203205.1">
    <property type="nucleotide sequence ID" value="NZ_PGGW01000060.1"/>
</dbReference>
<dbReference type="InterPro" id="IPR001845">
    <property type="entry name" value="HTH_ArsR_DNA-bd_dom"/>
</dbReference>
<name>A0A2M8LVT8_9ACTN</name>
<proteinExistence type="predicted"/>
<keyword evidence="3" id="KW-0804">Transcription</keyword>
<evidence type="ECO:0000259" key="4">
    <source>
        <dbReference type="SMART" id="SM00418"/>
    </source>
</evidence>
<dbReference type="InterPro" id="IPR036388">
    <property type="entry name" value="WH-like_DNA-bd_sf"/>
</dbReference>
<evidence type="ECO:0000313" key="6">
    <source>
        <dbReference type="Proteomes" id="UP000230407"/>
    </source>
</evidence>
<dbReference type="AlphaFoldDB" id="A0A2M8LVT8"/>
<dbReference type="InterPro" id="IPR036390">
    <property type="entry name" value="WH_DNA-bd_sf"/>
</dbReference>
<dbReference type="PANTHER" id="PTHR43132">
    <property type="entry name" value="ARSENICAL RESISTANCE OPERON REPRESSOR ARSR-RELATED"/>
    <property type="match status" value="1"/>
</dbReference>
<organism evidence="5 6">
    <name type="scientific">Streptomyces carminius</name>
    <dbReference type="NCBI Taxonomy" id="2665496"/>
    <lineage>
        <taxon>Bacteria</taxon>
        <taxon>Bacillati</taxon>
        <taxon>Actinomycetota</taxon>
        <taxon>Actinomycetes</taxon>
        <taxon>Kitasatosporales</taxon>
        <taxon>Streptomycetaceae</taxon>
        <taxon>Streptomyces</taxon>
    </lineage>
</organism>
<dbReference type="InterPro" id="IPR045981">
    <property type="entry name" value="DUF5937"/>
</dbReference>
<feature type="domain" description="HTH arsR-type" evidence="4">
    <location>
        <begin position="277"/>
        <end position="351"/>
    </location>
</feature>
<comment type="caution">
    <text evidence="5">The sequence shown here is derived from an EMBL/GenBank/DDBJ whole genome shotgun (WGS) entry which is preliminary data.</text>
</comment>